<evidence type="ECO:0000313" key="2">
    <source>
        <dbReference type="EMBL" id="JAU03167.1"/>
    </source>
</evidence>
<dbReference type="Gene3D" id="2.60.210.10">
    <property type="entry name" value="Apoptosis, Tumor Necrosis Factor Receptor Associated Protein 2, Chain A"/>
    <property type="match status" value="1"/>
</dbReference>
<name>A0A1E1XVK0_AMBSC</name>
<dbReference type="SUPFAM" id="SSF49599">
    <property type="entry name" value="TRAF domain-like"/>
    <property type="match status" value="1"/>
</dbReference>
<keyword evidence="2" id="KW-0675">Receptor</keyword>
<reference evidence="2" key="2">
    <citation type="journal article" date="2017" name="Front. Cell. Infect. Microbiol.">
        <title>Analysis of the Salivary Gland Transcriptome of Unfed and Partially Fed Amblyomma sculptum Ticks and Descriptive Proteome of the Saliva.</title>
        <authorList>
            <person name="Esteves E."/>
            <person name="Maruyama S.R."/>
            <person name="Kawahara R."/>
            <person name="Fujita A."/>
            <person name="Martins L.A."/>
            <person name="Righi A.A."/>
            <person name="Costa F.B."/>
            <person name="Palmisano G."/>
            <person name="Labruna M.B."/>
            <person name="Sa-Nunes A."/>
            <person name="Ribeiro J.M.C."/>
            <person name="Fogaca A.C."/>
        </authorList>
    </citation>
    <scope>NUCLEOTIDE SEQUENCE</scope>
</reference>
<dbReference type="InterPro" id="IPR008974">
    <property type="entry name" value="TRAF-like"/>
</dbReference>
<dbReference type="AlphaFoldDB" id="A0A1E1XVK0"/>
<dbReference type="Pfam" id="PF21355">
    <property type="entry name" value="TRAF-mep_MATH"/>
    <property type="match status" value="1"/>
</dbReference>
<feature type="non-terminal residue" evidence="2">
    <location>
        <position position="1"/>
    </location>
</feature>
<feature type="domain" description="TRAF1-6 MATH" evidence="1">
    <location>
        <begin position="49"/>
        <end position="140"/>
    </location>
</feature>
<sequence length="145" mass="16999">VGHCVFFVKNVKDLKRTAKDEGIATFESEQVYLRGYCISPGVQVEWQDNSLKLFVRLRLHKGDMDDILPWPFQHDINLSVMHPKDEEDYELEVKTWRSAKAFQKPTRQSRDSSVCIRGDWLSLNRLIREGYAADDQLRIKLELCE</sequence>
<organism evidence="2">
    <name type="scientific">Amblyomma sculptum</name>
    <name type="common">Tick</name>
    <dbReference type="NCBI Taxonomy" id="1581419"/>
    <lineage>
        <taxon>Eukaryota</taxon>
        <taxon>Metazoa</taxon>
        <taxon>Ecdysozoa</taxon>
        <taxon>Arthropoda</taxon>
        <taxon>Chelicerata</taxon>
        <taxon>Arachnida</taxon>
        <taxon>Acari</taxon>
        <taxon>Parasitiformes</taxon>
        <taxon>Ixodida</taxon>
        <taxon>Ixodoidea</taxon>
        <taxon>Ixodidae</taxon>
        <taxon>Amblyomminae</taxon>
        <taxon>Amblyomma</taxon>
    </lineage>
</organism>
<dbReference type="InterPro" id="IPR049342">
    <property type="entry name" value="TRAF1-6_MATH_dom"/>
</dbReference>
<proteinExistence type="evidence at transcript level"/>
<accession>A0A1E1XVK0</accession>
<dbReference type="EMBL" id="GFAA01000268">
    <property type="protein sequence ID" value="JAU03167.1"/>
    <property type="molecule type" value="mRNA"/>
</dbReference>
<evidence type="ECO:0000259" key="1">
    <source>
        <dbReference type="Pfam" id="PF21355"/>
    </source>
</evidence>
<protein>
    <submittedName>
        <fullName evidence="2">Putative tumor necrosis factor receptor-associated factor</fullName>
    </submittedName>
</protein>
<reference evidence="2" key="1">
    <citation type="submission" date="2016-09" db="EMBL/GenBank/DDBJ databases">
        <authorList>
            <person name="Capua I."/>
            <person name="De Benedictis P."/>
            <person name="Joannis T."/>
            <person name="Lombin L.H."/>
            <person name="Cattoli G."/>
        </authorList>
    </citation>
    <scope>NUCLEOTIDE SEQUENCE</scope>
</reference>